<feature type="domain" description="NADH:quinone oxidoreductase/Mrp antiporter transmembrane" evidence="7">
    <location>
        <begin position="138"/>
        <end position="417"/>
    </location>
</feature>
<dbReference type="GO" id="GO:0015990">
    <property type="term" value="P:electron transport coupled proton transport"/>
    <property type="evidence" value="ECO:0007669"/>
    <property type="project" value="TreeGrafter"/>
</dbReference>
<comment type="subcellular location">
    <subcellularLocation>
        <location evidence="1">Endomembrane system</location>
        <topology evidence="1">Multi-pass membrane protein</topology>
    </subcellularLocation>
    <subcellularLocation>
        <location evidence="5">Membrane</location>
        <topology evidence="5">Multi-pass membrane protein</topology>
    </subcellularLocation>
</comment>
<feature type="transmembrane region" description="Helical" evidence="6">
    <location>
        <begin position="314"/>
        <end position="340"/>
    </location>
</feature>
<keyword evidence="3 6" id="KW-1133">Transmembrane helix</keyword>
<dbReference type="InterPro" id="IPR001516">
    <property type="entry name" value="Proton_antipo_N"/>
</dbReference>
<dbReference type="Pfam" id="PF00361">
    <property type="entry name" value="Proton_antipo_M"/>
    <property type="match status" value="1"/>
</dbReference>
<dbReference type="Proteomes" id="UP000779809">
    <property type="component" value="Unassembled WGS sequence"/>
</dbReference>
<evidence type="ECO:0000259" key="7">
    <source>
        <dbReference type="Pfam" id="PF00361"/>
    </source>
</evidence>
<evidence type="ECO:0000259" key="8">
    <source>
        <dbReference type="Pfam" id="PF00662"/>
    </source>
</evidence>
<evidence type="ECO:0000313" key="10">
    <source>
        <dbReference type="Proteomes" id="UP000779809"/>
    </source>
</evidence>
<evidence type="ECO:0000256" key="5">
    <source>
        <dbReference type="RuleBase" id="RU000320"/>
    </source>
</evidence>
<feature type="transmembrane region" description="Helical" evidence="6">
    <location>
        <begin position="482"/>
        <end position="502"/>
    </location>
</feature>
<name>A0A932A6S4_9BACT</name>
<evidence type="ECO:0000256" key="2">
    <source>
        <dbReference type="ARBA" id="ARBA00022692"/>
    </source>
</evidence>
<sequence>MTTNLHLWLIPLLPLAGAALNGLLGRGLSKRAVAIIGVGFPGAAFAWALVVASRFVALPFERIPYTEYILPWIAAGSFQANIAFYLDQLSLVMLLVVTGVGLLIHVYSVGYMEHEGGYYRFFAYLNLFMFFMLMLILADNYLLMFVGWEGVGLASYLLIGFFFLKQSAANAGKKAFIVNRVGDFGFLLGMFLLIRHFDSLNFADVFKAVSHYPVETAGAGLLTAISLLLMVGATGKSAQLPLYVWLPDAMEGPTPVSALIHAATMVTAGIYMIARSNPLFSRSPIALTVVAVIGCLTAIFAATIGMTQTDIKRVLAYSTISQLGYMFMACGVAAYSAGIFHLMTHAFFKALLFLCAGSVIHALSGEQDMRRMGGLRKQIPWTFWTMTAGTFAIAGFPPLAGFFSKDEILWKAWSTTALRSVAGPALNYTLWTLALLTAGLTSFYMFRLWFLTFFGEFRGGSADAHGHGDAHASHSPHESPGIMLGPLVLLAILSVFGGWAGVPHALGGSNRFDQFLAPVIQSSSEAMSAGQRAGEPQPEAAEEHAERNAELALTAASVGVAAIGFGFAWLFYFKRRDLPARVTAVLGGIYDTVRDKYYVDELYHALFVRPIVGISNFFWRDIDVGVIDATVNGAAHASQDVSDSLRRMQSGNIRSYAGWIATGAALVIVYMIWLGAR</sequence>
<dbReference type="GO" id="GO:0003954">
    <property type="term" value="F:NADH dehydrogenase activity"/>
    <property type="evidence" value="ECO:0007669"/>
    <property type="project" value="TreeGrafter"/>
</dbReference>
<dbReference type="InterPro" id="IPR018393">
    <property type="entry name" value="NADHpl_OxRdtase_5_subgr"/>
</dbReference>
<keyword evidence="2 5" id="KW-0812">Transmembrane</keyword>
<feature type="transmembrane region" description="Helical" evidence="6">
    <location>
        <begin position="551"/>
        <end position="572"/>
    </location>
</feature>
<dbReference type="NCBIfam" id="TIGR01974">
    <property type="entry name" value="NDH_I_L"/>
    <property type="match status" value="1"/>
</dbReference>
<feature type="transmembrane region" description="Helical" evidence="6">
    <location>
        <begin position="256"/>
        <end position="273"/>
    </location>
</feature>
<dbReference type="Pfam" id="PF00662">
    <property type="entry name" value="Proton_antipo_N"/>
    <property type="match status" value="1"/>
</dbReference>
<protein>
    <submittedName>
        <fullName evidence="9">NADH-quinone oxidoreductase subunit L</fullName>
    </submittedName>
</protein>
<evidence type="ECO:0000256" key="1">
    <source>
        <dbReference type="ARBA" id="ARBA00004127"/>
    </source>
</evidence>
<evidence type="ECO:0000256" key="4">
    <source>
        <dbReference type="ARBA" id="ARBA00023136"/>
    </source>
</evidence>
<organism evidence="9 10">
    <name type="scientific">Candidatus Korobacter versatilis</name>
    <dbReference type="NCBI Taxonomy" id="658062"/>
    <lineage>
        <taxon>Bacteria</taxon>
        <taxon>Pseudomonadati</taxon>
        <taxon>Acidobacteriota</taxon>
        <taxon>Terriglobia</taxon>
        <taxon>Terriglobales</taxon>
        <taxon>Candidatus Korobacteraceae</taxon>
        <taxon>Candidatus Korobacter</taxon>
    </lineage>
</organism>
<dbReference type="PRINTS" id="PR01434">
    <property type="entry name" value="NADHDHGNASE5"/>
</dbReference>
<dbReference type="InterPro" id="IPR003945">
    <property type="entry name" value="NU5C-like"/>
</dbReference>
<feature type="transmembrane region" description="Helical" evidence="6">
    <location>
        <begin position="34"/>
        <end position="56"/>
    </location>
</feature>
<dbReference type="GO" id="GO:0042773">
    <property type="term" value="P:ATP synthesis coupled electron transport"/>
    <property type="evidence" value="ECO:0007669"/>
    <property type="project" value="InterPro"/>
</dbReference>
<feature type="transmembrane region" description="Helical" evidence="6">
    <location>
        <begin position="176"/>
        <end position="197"/>
    </location>
</feature>
<evidence type="ECO:0000313" key="9">
    <source>
        <dbReference type="EMBL" id="MBI2677741.1"/>
    </source>
</evidence>
<dbReference type="NCBIfam" id="NF005141">
    <property type="entry name" value="PRK06590.1"/>
    <property type="match status" value="1"/>
</dbReference>
<dbReference type="EMBL" id="JACPNR010000004">
    <property type="protein sequence ID" value="MBI2677741.1"/>
    <property type="molecule type" value="Genomic_DNA"/>
</dbReference>
<feature type="domain" description="NADH-Ubiquinone oxidoreductase (complex I) chain 5 N-terminal" evidence="8">
    <location>
        <begin position="72"/>
        <end position="122"/>
    </location>
</feature>
<dbReference type="PRINTS" id="PR01435">
    <property type="entry name" value="NPOXDRDTASE5"/>
</dbReference>
<dbReference type="AlphaFoldDB" id="A0A932A6S4"/>
<feature type="transmembrane region" description="Helical" evidence="6">
    <location>
        <begin position="144"/>
        <end position="164"/>
    </location>
</feature>
<dbReference type="PANTHER" id="PTHR42829:SF2">
    <property type="entry name" value="NADH-UBIQUINONE OXIDOREDUCTASE CHAIN 5"/>
    <property type="match status" value="1"/>
</dbReference>
<feature type="transmembrane region" description="Helical" evidence="6">
    <location>
        <begin position="428"/>
        <end position="450"/>
    </location>
</feature>
<proteinExistence type="predicted"/>
<comment type="caution">
    <text evidence="9">The sequence shown here is derived from an EMBL/GenBank/DDBJ whole genome shotgun (WGS) entry which is preliminary data.</text>
</comment>
<reference evidence="9" key="1">
    <citation type="submission" date="2020-07" db="EMBL/GenBank/DDBJ databases">
        <title>Huge and variable diversity of episymbiotic CPR bacteria and DPANN archaea in groundwater ecosystems.</title>
        <authorList>
            <person name="He C.Y."/>
            <person name="Keren R."/>
            <person name="Whittaker M."/>
            <person name="Farag I.F."/>
            <person name="Doudna J."/>
            <person name="Cate J.H.D."/>
            <person name="Banfield J.F."/>
        </authorList>
    </citation>
    <scope>NUCLEOTIDE SEQUENCE</scope>
    <source>
        <strain evidence="9">NC_groundwater_580_Pr5_B-0.1um_64_19</strain>
    </source>
</reference>
<accession>A0A932A6S4</accession>
<feature type="transmembrane region" description="Helical" evidence="6">
    <location>
        <begin position="383"/>
        <end position="403"/>
    </location>
</feature>
<feature type="transmembrane region" description="Helical" evidence="6">
    <location>
        <begin position="346"/>
        <end position="363"/>
    </location>
</feature>
<gene>
    <name evidence="9" type="primary">nuoL</name>
    <name evidence="9" type="ORF">HYX28_03065</name>
</gene>
<evidence type="ECO:0000256" key="3">
    <source>
        <dbReference type="ARBA" id="ARBA00022989"/>
    </source>
</evidence>
<dbReference type="PANTHER" id="PTHR42829">
    <property type="entry name" value="NADH-UBIQUINONE OXIDOREDUCTASE CHAIN 5"/>
    <property type="match status" value="1"/>
</dbReference>
<feature type="transmembrane region" description="Helical" evidence="6">
    <location>
        <begin position="285"/>
        <end position="307"/>
    </location>
</feature>
<dbReference type="GO" id="GO:0008137">
    <property type="term" value="F:NADH dehydrogenase (ubiquinone) activity"/>
    <property type="evidence" value="ECO:0007669"/>
    <property type="project" value="InterPro"/>
</dbReference>
<dbReference type="InterPro" id="IPR001750">
    <property type="entry name" value="ND/Mrp_TM"/>
</dbReference>
<dbReference type="Gene3D" id="1.20.5.2700">
    <property type="match status" value="1"/>
</dbReference>
<dbReference type="GO" id="GO:0012505">
    <property type="term" value="C:endomembrane system"/>
    <property type="evidence" value="ECO:0007669"/>
    <property type="project" value="UniProtKB-SubCell"/>
</dbReference>
<feature type="transmembrane region" description="Helical" evidence="6">
    <location>
        <begin position="656"/>
        <end position="676"/>
    </location>
</feature>
<feature type="transmembrane region" description="Helical" evidence="6">
    <location>
        <begin position="217"/>
        <end position="235"/>
    </location>
</feature>
<feature type="transmembrane region" description="Helical" evidence="6">
    <location>
        <begin position="121"/>
        <end position="138"/>
    </location>
</feature>
<evidence type="ECO:0000256" key="6">
    <source>
        <dbReference type="SAM" id="Phobius"/>
    </source>
</evidence>
<dbReference type="GO" id="GO:0016020">
    <property type="term" value="C:membrane"/>
    <property type="evidence" value="ECO:0007669"/>
    <property type="project" value="UniProtKB-SubCell"/>
</dbReference>
<feature type="transmembrane region" description="Helical" evidence="6">
    <location>
        <begin position="92"/>
        <end position="109"/>
    </location>
</feature>
<keyword evidence="4 6" id="KW-0472">Membrane</keyword>